<feature type="compositionally biased region" description="Low complexity" evidence="2">
    <location>
        <begin position="213"/>
        <end position="224"/>
    </location>
</feature>
<feature type="compositionally biased region" description="Basic and acidic residues" evidence="2">
    <location>
        <begin position="1004"/>
        <end position="1013"/>
    </location>
</feature>
<feature type="domain" description="Ras-GAP" evidence="3">
    <location>
        <begin position="577"/>
        <end position="745"/>
    </location>
</feature>
<dbReference type="Pfam" id="PF00616">
    <property type="entry name" value="RasGAP"/>
    <property type="match status" value="1"/>
</dbReference>
<dbReference type="PANTHER" id="PTHR10194:SF60">
    <property type="entry name" value="RAS GTPASE-ACTIVATING PROTEIN RASKOL"/>
    <property type="match status" value="1"/>
</dbReference>
<dbReference type="InterPro" id="IPR023152">
    <property type="entry name" value="RasGAP_CS"/>
</dbReference>
<feature type="compositionally biased region" description="Pro residues" evidence="2">
    <location>
        <begin position="40"/>
        <end position="49"/>
    </location>
</feature>
<reference evidence="4" key="2">
    <citation type="submission" date="2023-06" db="EMBL/GenBank/DDBJ databases">
        <authorList>
            <person name="Kobayashi Y."/>
            <person name="Kayamori A."/>
            <person name="Aoki K."/>
            <person name="Shiwa Y."/>
            <person name="Fujita N."/>
            <person name="Sugita T."/>
            <person name="Iwasaki W."/>
            <person name="Tanaka N."/>
            <person name="Takashima M."/>
        </authorList>
    </citation>
    <scope>NUCLEOTIDE SEQUENCE</scope>
    <source>
        <strain evidence="4">HIS016</strain>
    </source>
</reference>
<sequence length="1054" mass="116044">MPSASWVYETPAEYHVVSNSLLPPSSPALFKKKRASEIDIPPPLPPPRPLFEGSPLPSPNSPTPFTPPPFKSREARASTGSASIERSLKHSRSYGTPPGWHAPASVSGPERNLPARWSRGALSVKLTGEGGSGGGELRVLRSATRKAVFSIGLPGLADSGVWGISDIQHIHPSISARTHGLSLRLTGCRVLEEQPPSSSTSDELCCPLTHQESASSASSQSAMSPPKSFMSVPFGRKRQPSEGSRLFGVIPMPSRGRSKTISASDVGSSIPSLETTPSFVPSISSPVWVAPPAPLAPSVAPTQTLKPQGAGEQEIILFLAFPSQRIKDEWYAILRSLARIPLEEGRLLRAHRRLRIAVLDIQEVQQANHMPMPDLDGSSSQQDGSSTSEGRPGKSPGKRRELEIKRAHAKPGWSWKDQIRAELLLDDRLVARTGWTKAAEGGATPFWGEQFNLTEVPHFSTCTLLLLRQKKDKISVVFGRVDLPLVSSFTNADDERYPVRSVTGNIIGEIRLSVSYQQVNVVPLAEYNSLLAHSENASKFLYVMAGRGQMEGSMEYLCRIALCEGTLMDRVRDTATIEARSAGTTLFRSTTPLSKTLEVLMRMMCSEFLEASLGPTINRVLRESIEPRLFQPNYSDESEPVLNFRALGVMTELIQTCWGNMYDNRHLFPNFIRHILAHLFRMVKEFHDDGDDRLRYKAVSSFVFLRLIGPALMSPHLFGLANSVLDPRQQRTLTLIAKVLHTLAFFSDKDLVRHSDLALFKVFIQANNDVMIDYLVSLATPSGDPDARSSISPEVECMLKARRSIVPSFHAEAIPHLTAAGPVDLSADWAVCCETWYEKRQHPGVKLTTLAEVVAELGDIAELIDKYDEFLDRIHGLSSLPELIAFDLGIDDDLVREPSDDLDWDSRPSLNLSISTTPSSEDSAPERERPRRGHKPNLSIDTKLCAVRRPAKQTPSSDDESPTTARQPRIPRPRTPASPALRRLDMPSIAVALPPPLPTSPLSPRKDKGETQRPIRRRRPTLQGFKLLGRSEPPPPMPPLIWQAGLGPADLSRS</sequence>
<evidence type="ECO:0000313" key="4">
    <source>
        <dbReference type="EMBL" id="GMK53729.1"/>
    </source>
</evidence>
<keyword evidence="1" id="KW-0343">GTPase activation</keyword>
<dbReference type="EMBL" id="BTCM01000001">
    <property type="protein sequence ID" value="GMK53729.1"/>
    <property type="molecule type" value="Genomic_DNA"/>
</dbReference>
<dbReference type="InterPro" id="IPR039360">
    <property type="entry name" value="Ras_GTPase"/>
</dbReference>
<dbReference type="GO" id="GO:0005096">
    <property type="term" value="F:GTPase activator activity"/>
    <property type="evidence" value="ECO:0007669"/>
    <property type="project" value="UniProtKB-KW"/>
</dbReference>
<dbReference type="PROSITE" id="PS00509">
    <property type="entry name" value="RAS_GTPASE_ACTIV_1"/>
    <property type="match status" value="1"/>
</dbReference>
<dbReference type="PANTHER" id="PTHR10194">
    <property type="entry name" value="RAS GTPASE-ACTIVATING PROTEINS"/>
    <property type="match status" value="1"/>
</dbReference>
<evidence type="ECO:0000256" key="1">
    <source>
        <dbReference type="ARBA" id="ARBA00022468"/>
    </source>
</evidence>
<feature type="region of interest" description="Disordered" evidence="2">
    <location>
        <begin position="900"/>
        <end position="1054"/>
    </location>
</feature>
<dbReference type="SMART" id="SM00323">
    <property type="entry name" value="RasGAP"/>
    <property type="match status" value="1"/>
</dbReference>
<evidence type="ECO:0000256" key="2">
    <source>
        <dbReference type="SAM" id="MobiDB-lite"/>
    </source>
</evidence>
<reference evidence="4" key="1">
    <citation type="journal article" date="2023" name="BMC Genomics">
        <title>Chromosome-level genome assemblies of Cutaneotrichosporon spp. (Trichosporonales, Basidiomycota) reveal imbalanced evolution between nucleotide sequences and chromosome synteny.</title>
        <authorList>
            <person name="Kobayashi Y."/>
            <person name="Kayamori A."/>
            <person name="Aoki K."/>
            <person name="Shiwa Y."/>
            <person name="Matsutani M."/>
            <person name="Fujita N."/>
            <person name="Sugita T."/>
            <person name="Iwasaki W."/>
            <person name="Tanaka N."/>
            <person name="Takashima M."/>
        </authorList>
    </citation>
    <scope>NUCLEOTIDE SEQUENCE</scope>
    <source>
        <strain evidence="4">HIS016</strain>
    </source>
</reference>
<comment type="caution">
    <text evidence="4">The sequence shown here is derived from an EMBL/GenBank/DDBJ whole genome shotgun (WGS) entry which is preliminary data.</text>
</comment>
<dbReference type="SUPFAM" id="SSF48350">
    <property type="entry name" value="GTPase activation domain, GAP"/>
    <property type="match status" value="1"/>
</dbReference>
<evidence type="ECO:0000259" key="3">
    <source>
        <dbReference type="PROSITE" id="PS50018"/>
    </source>
</evidence>
<name>A0AAD3TNG2_9TREE</name>
<feature type="compositionally biased region" description="Low complexity" evidence="2">
    <location>
        <begin position="376"/>
        <end position="386"/>
    </location>
</feature>
<proteinExistence type="predicted"/>
<feature type="compositionally biased region" description="Polar residues" evidence="2">
    <location>
        <begin position="908"/>
        <end position="922"/>
    </location>
</feature>
<feature type="compositionally biased region" description="Pro residues" evidence="2">
    <location>
        <begin position="56"/>
        <end position="70"/>
    </location>
</feature>
<gene>
    <name evidence="4" type="ORF">CspeluHIS016_0103150</name>
</gene>
<dbReference type="InterPro" id="IPR001936">
    <property type="entry name" value="RasGAP_dom"/>
</dbReference>
<dbReference type="Gene3D" id="1.10.506.10">
    <property type="entry name" value="GTPase Activation - p120gap, domain 1"/>
    <property type="match status" value="1"/>
</dbReference>
<dbReference type="PROSITE" id="PS50018">
    <property type="entry name" value="RAS_GTPASE_ACTIV_2"/>
    <property type="match status" value="1"/>
</dbReference>
<evidence type="ECO:0000313" key="5">
    <source>
        <dbReference type="Proteomes" id="UP001222932"/>
    </source>
</evidence>
<dbReference type="InterPro" id="IPR008936">
    <property type="entry name" value="Rho_GTPase_activation_prot"/>
</dbReference>
<dbReference type="AlphaFoldDB" id="A0AAD3TNG2"/>
<protein>
    <recommendedName>
        <fullName evidence="3">Ras-GAP domain-containing protein</fullName>
    </recommendedName>
</protein>
<feature type="region of interest" description="Disordered" evidence="2">
    <location>
        <begin position="369"/>
        <end position="400"/>
    </location>
</feature>
<feature type="region of interest" description="Disordered" evidence="2">
    <location>
        <begin position="33"/>
        <end position="113"/>
    </location>
</feature>
<keyword evidence="5" id="KW-1185">Reference proteome</keyword>
<accession>A0AAD3TNG2</accession>
<feature type="region of interest" description="Disordered" evidence="2">
    <location>
        <begin position="210"/>
        <end position="250"/>
    </location>
</feature>
<organism evidence="4 5">
    <name type="scientific">Cutaneotrichosporon spelunceum</name>
    <dbReference type="NCBI Taxonomy" id="1672016"/>
    <lineage>
        <taxon>Eukaryota</taxon>
        <taxon>Fungi</taxon>
        <taxon>Dikarya</taxon>
        <taxon>Basidiomycota</taxon>
        <taxon>Agaricomycotina</taxon>
        <taxon>Tremellomycetes</taxon>
        <taxon>Trichosporonales</taxon>
        <taxon>Trichosporonaceae</taxon>
        <taxon>Cutaneotrichosporon</taxon>
    </lineage>
</organism>
<dbReference type="Proteomes" id="UP001222932">
    <property type="component" value="Unassembled WGS sequence"/>
</dbReference>